<feature type="domain" description="G-protein coupled receptors family 1 profile" evidence="7">
    <location>
        <begin position="77"/>
        <end position="356"/>
    </location>
</feature>
<dbReference type="CDD" id="cd14978">
    <property type="entry name" value="7tmA_FMRFamide_R-like"/>
    <property type="match status" value="1"/>
</dbReference>
<protein>
    <recommendedName>
        <fullName evidence="7">G-protein coupled receptors family 1 profile domain-containing protein</fullName>
    </recommendedName>
</protein>
<reference evidence="8 10" key="2">
    <citation type="journal article" date="2013" name="Nature">
        <title>Insights into bilaterian evolution from three spiralian genomes.</title>
        <authorList>
            <person name="Simakov O."/>
            <person name="Marletaz F."/>
            <person name="Cho S.J."/>
            <person name="Edsinger-Gonzales E."/>
            <person name="Havlak P."/>
            <person name="Hellsten U."/>
            <person name="Kuo D.H."/>
            <person name="Larsson T."/>
            <person name="Lv J."/>
            <person name="Arendt D."/>
            <person name="Savage R."/>
            <person name="Osoegawa K."/>
            <person name="de Jong P."/>
            <person name="Grimwood J."/>
            <person name="Chapman J.A."/>
            <person name="Shapiro H."/>
            <person name="Aerts A."/>
            <person name="Otillar R.P."/>
            <person name="Terry A.Y."/>
            <person name="Boore J.L."/>
            <person name="Grigoriev I.V."/>
            <person name="Lindberg D.R."/>
            <person name="Seaver E.C."/>
            <person name="Weisblat D.A."/>
            <person name="Putnam N.H."/>
            <person name="Rokhsar D.S."/>
        </authorList>
    </citation>
    <scope>NUCLEOTIDE SEQUENCE</scope>
</reference>
<dbReference type="Pfam" id="PF00001">
    <property type="entry name" value="7tm_1"/>
    <property type="match status" value="1"/>
</dbReference>
<dbReference type="InterPro" id="IPR052954">
    <property type="entry name" value="GPCR-Ligand_Int"/>
</dbReference>
<dbReference type="PRINTS" id="PR00237">
    <property type="entry name" value="GPCRRHODOPSN"/>
</dbReference>
<dbReference type="GO" id="GO:0004930">
    <property type="term" value="F:G protein-coupled receptor activity"/>
    <property type="evidence" value="ECO:0007669"/>
    <property type="project" value="InterPro"/>
</dbReference>
<feature type="compositionally biased region" description="Polar residues" evidence="5">
    <location>
        <begin position="535"/>
        <end position="544"/>
    </location>
</feature>
<evidence type="ECO:0000256" key="1">
    <source>
        <dbReference type="ARBA" id="ARBA00004370"/>
    </source>
</evidence>
<dbReference type="GO" id="GO:0016020">
    <property type="term" value="C:membrane"/>
    <property type="evidence" value="ECO:0007669"/>
    <property type="project" value="UniProtKB-SubCell"/>
</dbReference>
<dbReference type="OrthoDB" id="10011262at2759"/>
<keyword evidence="3 6" id="KW-1133">Transmembrane helix</keyword>
<dbReference type="RefSeq" id="XP_009023609.1">
    <property type="nucleotide sequence ID" value="XM_009025361.1"/>
</dbReference>
<feature type="region of interest" description="Disordered" evidence="5">
    <location>
        <begin position="807"/>
        <end position="826"/>
    </location>
</feature>
<organism evidence="9 10">
    <name type="scientific">Helobdella robusta</name>
    <name type="common">Californian leech</name>
    <dbReference type="NCBI Taxonomy" id="6412"/>
    <lineage>
        <taxon>Eukaryota</taxon>
        <taxon>Metazoa</taxon>
        <taxon>Spiralia</taxon>
        <taxon>Lophotrochozoa</taxon>
        <taxon>Annelida</taxon>
        <taxon>Clitellata</taxon>
        <taxon>Hirudinea</taxon>
        <taxon>Rhynchobdellida</taxon>
        <taxon>Glossiphoniidae</taxon>
        <taxon>Helobdella</taxon>
    </lineage>
</organism>
<dbReference type="EMBL" id="AMQM01005952">
    <property type="status" value="NOT_ANNOTATED_CDS"/>
    <property type="molecule type" value="Genomic_DNA"/>
</dbReference>
<feature type="compositionally biased region" description="Low complexity" evidence="5">
    <location>
        <begin position="715"/>
        <end position="766"/>
    </location>
</feature>
<dbReference type="Gene3D" id="1.20.1070.10">
    <property type="entry name" value="Rhodopsin 7-helix transmembrane proteins"/>
    <property type="match status" value="1"/>
</dbReference>
<evidence type="ECO:0000259" key="7">
    <source>
        <dbReference type="PROSITE" id="PS50262"/>
    </source>
</evidence>
<dbReference type="AlphaFoldDB" id="T1FBA1"/>
<reference evidence="9" key="3">
    <citation type="submission" date="2015-06" db="UniProtKB">
        <authorList>
            <consortium name="EnsemblMetazoa"/>
        </authorList>
    </citation>
    <scope>IDENTIFICATION</scope>
</reference>
<dbReference type="OMA" id="DICTIPR"/>
<dbReference type="PANTHER" id="PTHR46641">
    <property type="entry name" value="FMRFAMIDE RECEPTOR-RELATED"/>
    <property type="match status" value="1"/>
</dbReference>
<dbReference type="GeneID" id="20206100"/>
<dbReference type="EnsemblMetazoa" id="HelroT177152">
    <property type="protein sequence ID" value="HelroP177152"/>
    <property type="gene ID" value="HelroG177152"/>
</dbReference>
<feature type="compositionally biased region" description="Low complexity" evidence="5">
    <location>
        <begin position="623"/>
        <end position="632"/>
    </location>
</feature>
<feature type="compositionally biased region" description="Basic and acidic residues" evidence="5">
    <location>
        <begin position="675"/>
        <end position="692"/>
    </location>
</feature>
<dbReference type="KEGG" id="hro:HELRODRAFT_177152"/>
<feature type="transmembrane region" description="Helical" evidence="6">
    <location>
        <begin position="295"/>
        <end position="315"/>
    </location>
</feature>
<feature type="transmembrane region" description="Helical" evidence="6">
    <location>
        <begin position="185"/>
        <end position="202"/>
    </location>
</feature>
<dbReference type="InParanoid" id="T1FBA1"/>
<dbReference type="EMBL" id="KB097182">
    <property type="protein sequence ID" value="ESN98270.1"/>
    <property type="molecule type" value="Genomic_DNA"/>
</dbReference>
<feature type="region of interest" description="Disordered" evidence="5">
    <location>
        <begin position="472"/>
        <end position="580"/>
    </location>
</feature>
<comment type="subcellular location">
    <subcellularLocation>
        <location evidence="1">Membrane</location>
    </subcellularLocation>
</comment>
<dbReference type="InterPro" id="IPR000276">
    <property type="entry name" value="GPCR_Rhodpsn"/>
</dbReference>
<dbReference type="PROSITE" id="PS50262">
    <property type="entry name" value="G_PROTEIN_RECEP_F1_2"/>
    <property type="match status" value="1"/>
</dbReference>
<sequence>MVFNTTSQTSLSNNINNCNNISNSNNRYSSSSSNNNSITIDNDTFVCDDYSGDECMLYSFVAYTLFIGTFCIIGLVGNSVSYVVFRRTNVTSSTLFLFQSLSVVDNVLLLTIIPMYCFEPFVIFTGYFQDYLYCGYKFIVHAVFFPWASVSQTATVWLTVLVGINRYIAVCKPYQTAKLCTVRQAKIQLSGVLAFSLLYNIPKFFEVFIVRKKYIYNNMADDADGAQCFCVVVSSYYFSQAYRHGYESIMYTIFMLILPLSLLSILNILLILQLKKLKKRRAEMQSARQQQDNNVTLVLIIVILVFIFCQTPALINRFMWSFFADDQRECPGVQYYFSRFGNMMVSVNSAVNFFIYIIFNSRFRQVFIEKTLFGRCCRICCVIPSSSANSVACASIVEAKTGFANVDGGTNNRVAAANNMRTDLTINSNRRSTIPLAACSHLKAAAATTNLTAASNNNNNKNVKVLSDNLKEKLDEGSKSQSAECDANRSNEDYKHNNNSNNNTHVDKCNERNYINSNNFNYNNNNNNDTTIYNKSTDSKNNNNRIRENVLDEQSETAGGNGRPANMNNGETNLTDDAELHVGNNAPPYITTTKNNNISCTSSCNNSSNNINNNNNKIKMNKINNNKNSLNKDNIKSRKKNKKVVSVNKNNINNHINNNISSNSNNNNDIINNSKSERVKSSHNDETSGKCIEDDDNDADNTEFLSNRLLKKCENVNNNKNNNNQNINQNNNTSNNNTTNNINMSNNWSARSCSSSTNNNNSPYNNTIVRNNNKNDISQTTTATSTIINKNHQNNLKTKLGNKKFAATSARKNDTTGLRSVKSFEI</sequence>
<evidence type="ECO:0000313" key="10">
    <source>
        <dbReference type="Proteomes" id="UP000015101"/>
    </source>
</evidence>
<gene>
    <name evidence="9" type="primary">20206100</name>
    <name evidence="8" type="ORF">HELRODRAFT_177152</name>
</gene>
<keyword evidence="10" id="KW-1185">Reference proteome</keyword>
<dbReference type="HOGENOM" id="CLU_342992_0_0_1"/>
<feature type="transmembrane region" description="Helical" evidence="6">
    <location>
        <begin position="249"/>
        <end position="274"/>
    </location>
</feature>
<evidence type="ECO:0000256" key="3">
    <source>
        <dbReference type="ARBA" id="ARBA00022989"/>
    </source>
</evidence>
<dbReference type="Proteomes" id="UP000015101">
    <property type="component" value="Unassembled WGS sequence"/>
</dbReference>
<dbReference type="InterPro" id="IPR017452">
    <property type="entry name" value="GPCR_Rhodpsn_7TM"/>
</dbReference>
<feature type="transmembrane region" description="Helical" evidence="6">
    <location>
        <begin position="106"/>
        <end position="127"/>
    </location>
</feature>
<evidence type="ECO:0000256" key="2">
    <source>
        <dbReference type="ARBA" id="ARBA00022692"/>
    </source>
</evidence>
<feature type="compositionally biased region" description="Low complexity" evidence="5">
    <location>
        <begin position="644"/>
        <end position="674"/>
    </location>
</feature>
<feature type="compositionally biased region" description="Basic and acidic residues" evidence="5">
    <location>
        <begin position="486"/>
        <end position="496"/>
    </location>
</feature>
<reference evidence="10" key="1">
    <citation type="submission" date="2012-12" db="EMBL/GenBank/DDBJ databases">
        <authorList>
            <person name="Hellsten U."/>
            <person name="Grimwood J."/>
            <person name="Chapman J.A."/>
            <person name="Shapiro H."/>
            <person name="Aerts A."/>
            <person name="Otillar R.P."/>
            <person name="Terry A.Y."/>
            <person name="Boore J.L."/>
            <person name="Simakov O."/>
            <person name="Marletaz F."/>
            <person name="Cho S.-J."/>
            <person name="Edsinger-Gonzales E."/>
            <person name="Havlak P."/>
            <person name="Kuo D.-H."/>
            <person name="Larsson T."/>
            <person name="Lv J."/>
            <person name="Arendt D."/>
            <person name="Savage R."/>
            <person name="Osoegawa K."/>
            <person name="de Jong P."/>
            <person name="Lindberg D.R."/>
            <person name="Seaver E.C."/>
            <person name="Weisblat D.A."/>
            <person name="Putnam N.H."/>
            <person name="Grigoriev I.V."/>
            <person name="Rokhsar D.S."/>
        </authorList>
    </citation>
    <scope>NUCLEOTIDE SEQUENCE</scope>
</reference>
<dbReference type="PANTHER" id="PTHR46641:SF2">
    <property type="entry name" value="FMRFAMIDE RECEPTOR"/>
    <property type="match status" value="1"/>
</dbReference>
<proteinExistence type="predicted"/>
<keyword evidence="2 6" id="KW-0812">Transmembrane</keyword>
<feature type="transmembrane region" description="Helical" evidence="6">
    <location>
        <begin position="139"/>
        <end position="164"/>
    </location>
</feature>
<feature type="region of interest" description="Disordered" evidence="5">
    <location>
        <begin position="715"/>
        <end position="774"/>
    </location>
</feature>
<feature type="compositionally biased region" description="Low complexity" evidence="5">
    <location>
        <begin position="513"/>
        <end position="534"/>
    </location>
</feature>
<feature type="transmembrane region" description="Helical" evidence="6">
    <location>
        <begin position="60"/>
        <end position="85"/>
    </location>
</feature>
<keyword evidence="4 6" id="KW-0472">Membrane</keyword>
<accession>T1FBA1</accession>
<name>T1FBA1_HELRO</name>
<evidence type="ECO:0000256" key="5">
    <source>
        <dbReference type="SAM" id="MobiDB-lite"/>
    </source>
</evidence>
<evidence type="ECO:0000313" key="8">
    <source>
        <dbReference type="EMBL" id="ESN98270.1"/>
    </source>
</evidence>
<feature type="compositionally biased region" description="Polar residues" evidence="5">
    <location>
        <begin position="566"/>
        <end position="575"/>
    </location>
</feature>
<dbReference type="eggNOG" id="KOG3656">
    <property type="taxonomic scope" value="Eukaryota"/>
</dbReference>
<evidence type="ECO:0000256" key="6">
    <source>
        <dbReference type="SAM" id="Phobius"/>
    </source>
</evidence>
<feature type="region of interest" description="Disordered" evidence="5">
    <location>
        <begin position="623"/>
        <end position="699"/>
    </location>
</feature>
<dbReference type="CTD" id="20206100"/>
<evidence type="ECO:0000256" key="4">
    <source>
        <dbReference type="ARBA" id="ARBA00023136"/>
    </source>
</evidence>
<dbReference type="SUPFAM" id="SSF81321">
    <property type="entry name" value="Family A G protein-coupled receptor-like"/>
    <property type="match status" value="1"/>
</dbReference>
<evidence type="ECO:0000313" key="9">
    <source>
        <dbReference type="EnsemblMetazoa" id="HelroP177152"/>
    </source>
</evidence>